<evidence type="ECO:0000313" key="3">
    <source>
        <dbReference type="Proteomes" id="UP000198517"/>
    </source>
</evidence>
<evidence type="ECO:0000313" key="2">
    <source>
        <dbReference type="EMBL" id="SDE34409.1"/>
    </source>
</evidence>
<accession>A0A1G7C527</accession>
<protein>
    <submittedName>
        <fullName evidence="2">Putative porin</fullName>
    </submittedName>
</protein>
<evidence type="ECO:0000256" key="1">
    <source>
        <dbReference type="SAM" id="SignalP"/>
    </source>
</evidence>
<sequence length="641" mass="74174">MRYFFLILVLFSAWVSGQILAPAKKDVGIDDVVVNKGIKDSLEIFIPTIKDYQYFAQYGERKSFDTVFTVDKSYRFTRYNNQDDFGKIPFANIGSGFQNLVYRTDVRQNLSLLPTNKSHSILGIGDIRYYDVKSPTTAFVYHNGVNNGGTLQSTYTQNISKNFNFALEYLGLRSQGFYRRSLAVDNHFIVALHYLTPNKKYQAFGHFVNQNVNNEEYGGIASLDNYLYDSRFKNRNNLEVNLLNSNSRFSSRRFYLSQEFRPFGAPSFPFKIRNTSYVQSNKYYFSQNAAEPYLEKIGGTLIEGKDLNSSKFSKEYANTLSLLFDNEYFKLDAGLKYQNIKLGTNNVYLKDNPYQPYTFTENRVGVEGNLQIKLWDKLSLKSHLEMSRGKAFGNYIHSANRLNIEPIKGYFLNGAVDFQSVAPSFNYLVNSSPYQNYNYLWADFSNQNTLHIGGVLGLKWFDTKILADYYRIDHYTYFDSSRRPRQSSAALNISQIGGETTLSYRKFHLNGRILAQTALSNKDLFPMPNLLGRLNFYYQTEAFKKAAELQAGVKVYYFSSFKSRAYSPVLNEFVLPSSDDYVIGGRPMSDVYFNMKVKRMFVFLEAQHLNTTFMKNRSYTAPYYPVSDFRLNIGIVWYLFY</sequence>
<dbReference type="InterPro" id="IPR025631">
    <property type="entry name" value="Porin_10"/>
</dbReference>
<dbReference type="AlphaFoldDB" id="A0A1G7C527"/>
<dbReference type="STRING" id="1071918.SAMN05421544_10755"/>
<dbReference type="RefSeq" id="WP_092736447.1">
    <property type="nucleotide sequence ID" value="NZ_FNAS01000007.1"/>
</dbReference>
<keyword evidence="1" id="KW-0732">Signal</keyword>
<gene>
    <name evidence="2" type="ORF">SAMN05421544_10755</name>
</gene>
<reference evidence="2 3" key="1">
    <citation type="submission" date="2016-10" db="EMBL/GenBank/DDBJ databases">
        <authorList>
            <person name="de Groot N.N."/>
        </authorList>
    </citation>
    <scope>NUCLEOTIDE SEQUENCE [LARGE SCALE GENOMIC DNA]</scope>
    <source>
        <strain evidence="2 3">DSM 24015</strain>
    </source>
</reference>
<dbReference type="Pfam" id="PF14121">
    <property type="entry name" value="Porin_10"/>
    <property type="match status" value="1"/>
</dbReference>
<dbReference type="OrthoDB" id="9812454at2"/>
<proteinExistence type="predicted"/>
<organism evidence="2 3">
    <name type="scientific">Riemerella columbipharyngis</name>
    <dbReference type="NCBI Taxonomy" id="1071918"/>
    <lineage>
        <taxon>Bacteria</taxon>
        <taxon>Pseudomonadati</taxon>
        <taxon>Bacteroidota</taxon>
        <taxon>Flavobacteriia</taxon>
        <taxon>Flavobacteriales</taxon>
        <taxon>Weeksellaceae</taxon>
        <taxon>Riemerella</taxon>
    </lineage>
</organism>
<dbReference type="EMBL" id="FNAS01000007">
    <property type="protein sequence ID" value="SDE34409.1"/>
    <property type="molecule type" value="Genomic_DNA"/>
</dbReference>
<dbReference type="Proteomes" id="UP000198517">
    <property type="component" value="Unassembled WGS sequence"/>
</dbReference>
<feature type="signal peptide" evidence="1">
    <location>
        <begin position="1"/>
        <end position="21"/>
    </location>
</feature>
<name>A0A1G7C527_9FLAO</name>
<feature type="chain" id="PRO_5011562957" evidence="1">
    <location>
        <begin position="22"/>
        <end position="641"/>
    </location>
</feature>
<keyword evidence="3" id="KW-1185">Reference proteome</keyword>